<gene>
    <name evidence="1" type="ORF">NSPWAT_2164</name>
</gene>
<evidence type="ECO:0000313" key="1">
    <source>
        <dbReference type="EMBL" id="CAI2719020.1"/>
    </source>
</evidence>
<organism evidence="1 2">
    <name type="scientific">Nitrospina watsonii</name>
    <dbReference type="NCBI Taxonomy" id="1323948"/>
    <lineage>
        <taxon>Bacteria</taxon>
        <taxon>Pseudomonadati</taxon>
        <taxon>Nitrospinota/Tectimicrobiota group</taxon>
        <taxon>Nitrospinota</taxon>
        <taxon>Nitrospinia</taxon>
        <taxon>Nitrospinales</taxon>
        <taxon>Nitrospinaceae</taxon>
        <taxon>Nitrospina</taxon>
    </lineage>
</organism>
<name>A0ABM9HFG8_9BACT</name>
<sequence length="177" mass="19456">MIAANRVFKWYGMLGVLCGLVACTDAGNSASKDATAKQSLQQHVITSLQSLDKAKLKDLGFAPPYDIVAKKFESDYEVQVISLAEEEDTGLRARVRVTGSMQDPRSELWLTEVVRLNFIRPNGQGDWKLITYQGQIENYLAQAIPGRNIAALPDPVQAYLKSAFATLPAKELNPASQ</sequence>
<protein>
    <recommendedName>
        <fullName evidence="3">DUF4136 domain-containing protein</fullName>
    </recommendedName>
</protein>
<keyword evidence="2" id="KW-1185">Reference proteome</keyword>
<dbReference type="EMBL" id="OX336137">
    <property type="protein sequence ID" value="CAI2719020.1"/>
    <property type="molecule type" value="Genomic_DNA"/>
</dbReference>
<evidence type="ECO:0008006" key="3">
    <source>
        <dbReference type="Google" id="ProtNLM"/>
    </source>
</evidence>
<dbReference type="PROSITE" id="PS51257">
    <property type="entry name" value="PROKAR_LIPOPROTEIN"/>
    <property type="match status" value="1"/>
</dbReference>
<dbReference type="Proteomes" id="UP001157733">
    <property type="component" value="Chromosome"/>
</dbReference>
<accession>A0ABM9HFG8</accession>
<reference evidence="1 2" key="1">
    <citation type="submission" date="2022-09" db="EMBL/GenBank/DDBJ databases">
        <authorList>
            <person name="Kop L."/>
        </authorList>
    </citation>
    <scope>NUCLEOTIDE SEQUENCE [LARGE SCALE GENOMIC DNA]</scope>
    <source>
        <strain evidence="1 2">347</strain>
    </source>
</reference>
<proteinExistence type="predicted"/>
<dbReference type="RefSeq" id="WP_282011880.1">
    <property type="nucleotide sequence ID" value="NZ_OX336137.1"/>
</dbReference>
<evidence type="ECO:0000313" key="2">
    <source>
        <dbReference type="Proteomes" id="UP001157733"/>
    </source>
</evidence>